<evidence type="ECO:0000313" key="1">
    <source>
        <dbReference type="EMBL" id="SFP91259.1"/>
    </source>
</evidence>
<keyword evidence="2" id="KW-1185">Reference proteome</keyword>
<protein>
    <submittedName>
        <fullName evidence="1">Uncharacterized protein</fullName>
    </submittedName>
</protein>
<dbReference type="AlphaFoldDB" id="A0A1I5U7J5"/>
<gene>
    <name evidence="1" type="ORF">SAMN04488047_11822</name>
</gene>
<dbReference type="Proteomes" id="UP000199356">
    <property type="component" value="Unassembled WGS sequence"/>
</dbReference>
<proteinExistence type="predicted"/>
<reference evidence="1 2" key="1">
    <citation type="submission" date="2016-10" db="EMBL/GenBank/DDBJ databases">
        <authorList>
            <person name="de Groot N.N."/>
        </authorList>
    </citation>
    <scope>NUCLEOTIDE SEQUENCE [LARGE SCALE GENOMIC DNA]</scope>
    <source>
        <strain evidence="1 2">DSM 19547</strain>
    </source>
</reference>
<evidence type="ECO:0000313" key="2">
    <source>
        <dbReference type="Proteomes" id="UP000199356"/>
    </source>
</evidence>
<dbReference type="RefSeq" id="WP_093424523.1">
    <property type="nucleotide sequence ID" value="NZ_FOXA01000018.1"/>
</dbReference>
<organism evidence="1 2">
    <name type="scientific">Tranquillimonas alkanivorans</name>
    <dbReference type="NCBI Taxonomy" id="441119"/>
    <lineage>
        <taxon>Bacteria</taxon>
        <taxon>Pseudomonadati</taxon>
        <taxon>Pseudomonadota</taxon>
        <taxon>Alphaproteobacteria</taxon>
        <taxon>Rhodobacterales</taxon>
        <taxon>Roseobacteraceae</taxon>
        <taxon>Tranquillimonas</taxon>
    </lineage>
</organism>
<dbReference type="EMBL" id="FOXA01000018">
    <property type="protein sequence ID" value="SFP91259.1"/>
    <property type="molecule type" value="Genomic_DNA"/>
</dbReference>
<sequence>MDPHLEQDLRDVLAFLGRGAPDRDGLALQVRRHPDQPKRNFAFLLVHRLDGAPLACCGLA</sequence>
<name>A0A1I5U7J5_9RHOB</name>
<accession>A0A1I5U7J5</accession>